<protein>
    <recommendedName>
        <fullName evidence="8">Cytosine-specific methyltransferase</fullName>
        <ecNumber evidence="8">2.1.1.37</ecNumber>
    </recommendedName>
</protein>
<dbReference type="EC" id="2.1.1.37" evidence="8"/>
<keyword evidence="10" id="KW-1185">Reference proteome</keyword>
<evidence type="ECO:0000313" key="9">
    <source>
        <dbReference type="EMBL" id="BAO27840.1"/>
    </source>
</evidence>
<keyword evidence="1 6" id="KW-0489">Methyltransferase</keyword>
<dbReference type="STRING" id="1223802.SUTH_00020"/>
<evidence type="ECO:0000256" key="7">
    <source>
        <dbReference type="RuleBase" id="RU000416"/>
    </source>
</evidence>
<evidence type="ECO:0000256" key="8">
    <source>
        <dbReference type="RuleBase" id="RU000417"/>
    </source>
</evidence>
<dbReference type="Gene3D" id="3.40.50.150">
    <property type="entry name" value="Vaccinia Virus protein VP39"/>
    <property type="match status" value="1"/>
</dbReference>
<reference evidence="9 10" key="1">
    <citation type="journal article" date="2014" name="Syst. Appl. Microbiol.">
        <title>Complete genomes of freshwater sulfur oxidizers Sulfuricella denitrificans skB26 and Sulfuritalea hydrogenivorans sk43H: genetic insights into the sulfur oxidation pathway of betaproteobacteria.</title>
        <authorList>
            <person name="Watanabe T."/>
            <person name="Kojima H."/>
            <person name="Fukui M."/>
        </authorList>
    </citation>
    <scope>NUCLEOTIDE SEQUENCE [LARGE SCALE GENOMIC DNA]</scope>
    <source>
        <strain evidence="9">DSM22779</strain>
    </source>
</reference>
<dbReference type="InterPro" id="IPR001525">
    <property type="entry name" value="C5_MeTfrase"/>
</dbReference>
<evidence type="ECO:0000256" key="6">
    <source>
        <dbReference type="PROSITE-ProRule" id="PRU01016"/>
    </source>
</evidence>
<dbReference type="REBASE" id="76887">
    <property type="entry name" value="M.Shy22779ORF20P"/>
</dbReference>
<dbReference type="Gene3D" id="3.90.120.10">
    <property type="entry name" value="DNA Methylase, subunit A, domain 2"/>
    <property type="match status" value="1"/>
</dbReference>
<dbReference type="EMBL" id="AP012547">
    <property type="protein sequence ID" value="BAO27840.1"/>
    <property type="molecule type" value="Genomic_DNA"/>
</dbReference>
<dbReference type="NCBIfam" id="TIGR00675">
    <property type="entry name" value="dcm"/>
    <property type="match status" value="1"/>
</dbReference>
<dbReference type="InterPro" id="IPR050390">
    <property type="entry name" value="C5-Methyltransferase"/>
</dbReference>
<organism evidence="9 10">
    <name type="scientific">Sulfuritalea hydrogenivorans sk43H</name>
    <dbReference type="NCBI Taxonomy" id="1223802"/>
    <lineage>
        <taxon>Bacteria</taxon>
        <taxon>Pseudomonadati</taxon>
        <taxon>Pseudomonadota</taxon>
        <taxon>Betaproteobacteria</taxon>
        <taxon>Nitrosomonadales</taxon>
        <taxon>Sterolibacteriaceae</taxon>
        <taxon>Sulfuritalea</taxon>
    </lineage>
</organism>
<dbReference type="PROSITE" id="PS51679">
    <property type="entry name" value="SAM_MT_C5"/>
    <property type="match status" value="1"/>
</dbReference>
<dbReference type="PANTHER" id="PTHR10629:SF52">
    <property type="entry name" value="DNA (CYTOSINE-5)-METHYLTRANSFERASE 1"/>
    <property type="match status" value="1"/>
</dbReference>
<gene>
    <name evidence="9" type="ORF">SUTH_00020</name>
</gene>
<dbReference type="InterPro" id="IPR029063">
    <property type="entry name" value="SAM-dependent_MTases_sf"/>
</dbReference>
<sequence>MQVNGTPSPTFIDLFSGCGGLSLGMALAGWQGVFAIEKADDAFKTFEANFLNGRTSIRFDWPKWLERRAHSIEDVLRNHEADIRRLRGSIDVVAGGPPCQGFSFAGRRNKNDPRNRLFEQYVQFVSDVQPKIVVLENVNGMQIAHGATKRGQGIRPGPKPKSYYQKLVEALDSIGYVAEGWIVNAADYSVPQQRSRLVVVGLQRTLANRLDGGVSSVIESIRACGLRQRDEFGFPEKLSAQDAISDLEIRGRPLLECADPCSRKGFSIPNYIGPTTRYQRWANQGVTKDAMDSLRLARHRDLVVEKFEAILRECRKGVSVSDADRERLGMLKHRTVPMSPSKPAPTITTLPDDVLHYSEPRILSVRESARLQSFPDWFRFHGKYTTGGERRKKDCPRYTQVGNAVPPLLARAVGQAILQTLAKVTTELDVRPNTLSNVRSKDRAKTTLPAFCA</sequence>
<comment type="similarity">
    <text evidence="6 7">Belongs to the class I-like SAM-binding methyltransferase superfamily. C5-methyltransferase family.</text>
</comment>
<dbReference type="KEGG" id="shd:SUTH_00020"/>
<dbReference type="PRINTS" id="PR00105">
    <property type="entry name" value="C5METTRFRASE"/>
</dbReference>
<dbReference type="Pfam" id="PF00145">
    <property type="entry name" value="DNA_methylase"/>
    <property type="match status" value="1"/>
</dbReference>
<keyword evidence="2 6" id="KW-0808">Transferase</keyword>
<dbReference type="PROSITE" id="PS00095">
    <property type="entry name" value="C5_MTASE_2"/>
    <property type="match status" value="1"/>
</dbReference>
<keyword evidence="3 6" id="KW-0949">S-adenosyl-L-methionine</keyword>
<dbReference type="SUPFAM" id="SSF53335">
    <property type="entry name" value="S-adenosyl-L-methionine-dependent methyltransferases"/>
    <property type="match status" value="1"/>
</dbReference>
<evidence type="ECO:0000256" key="5">
    <source>
        <dbReference type="ARBA" id="ARBA00047422"/>
    </source>
</evidence>
<comment type="catalytic activity">
    <reaction evidence="5 8">
        <text>a 2'-deoxycytidine in DNA + S-adenosyl-L-methionine = a 5-methyl-2'-deoxycytidine in DNA + S-adenosyl-L-homocysteine + H(+)</text>
        <dbReference type="Rhea" id="RHEA:13681"/>
        <dbReference type="Rhea" id="RHEA-COMP:11369"/>
        <dbReference type="Rhea" id="RHEA-COMP:11370"/>
        <dbReference type="ChEBI" id="CHEBI:15378"/>
        <dbReference type="ChEBI" id="CHEBI:57856"/>
        <dbReference type="ChEBI" id="CHEBI:59789"/>
        <dbReference type="ChEBI" id="CHEBI:85452"/>
        <dbReference type="ChEBI" id="CHEBI:85454"/>
        <dbReference type="EC" id="2.1.1.37"/>
    </reaction>
</comment>
<dbReference type="GO" id="GO:0003677">
    <property type="term" value="F:DNA binding"/>
    <property type="evidence" value="ECO:0007669"/>
    <property type="project" value="TreeGrafter"/>
</dbReference>
<dbReference type="AlphaFoldDB" id="W0SAT0"/>
<dbReference type="PANTHER" id="PTHR10629">
    <property type="entry name" value="CYTOSINE-SPECIFIC METHYLTRANSFERASE"/>
    <property type="match status" value="1"/>
</dbReference>
<dbReference type="PROSITE" id="PS00094">
    <property type="entry name" value="C5_MTASE_1"/>
    <property type="match status" value="1"/>
</dbReference>
<feature type="active site" evidence="6">
    <location>
        <position position="99"/>
    </location>
</feature>
<accession>W0SAT0</accession>
<proteinExistence type="inferred from homology"/>
<evidence type="ECO:0000256" key="4">
    <source>
        <dbReference type="ARBA" id="ARBA00022747"/>
    </source>
</evidence>
<dbReference type="GO" id="GO:0044027">
    <property type="term" value="P:negative regulation of gene expression via chromosomal CpG island methylation"/>
    <property type="evidence" value="ECO:0007669"/>
    <property type="project" value="TreeGrafter"/>
</dbReference>
<evidence type="ECO:0000256" key="3">
    <source>
        <dbReference type="ARBA" id="ARBA00022691"/>
    </source>
</evidence>
<dbReference type="RefSeq" id="WP_197539621.1">
    <property type="nucleotide sequence ID" value="NZ_AP012547.1"/>
</dbReference>
<dbReference type="InterPro" id="IPR018117">
    <property type="entry name" value="C5_DNA_meth_AS"/>
</dbReference>
<evidence type="ECO:0000313" key="10">
    <source>
        <dbReference type="Proteomes" id="UP000031637"/>
    </source>
</evidence>
<dbReference type="GO" id="GO:0003886">
    <property type="term" value="F:DNA (cytosine-5-)-methyltransferase activity"/>
    <property type="evidence" value="ECO:0007669"/>
    <property type="project" value="UniProtKB-EC"/>
</dbReference>
<dbReference type="HOGENOM" id="CLU_006958_2_4_4"/>
<dbReference type="GO" id="GO:0032259">
    <property type="term" value="P:methylation"/>
    <property type="evidence" value="ECO:0007669"/>
    <property type="project" value="UniProtKB-KW"/>
</dbReference>
<dbReference type="InterPro" id="IPR031303">
    <property type="entry name" value="C5_meth_CS"/>
</dbReference>
<evidence type="ECO:0000256" key="1">
    <source>
        <dbReference type="ARBA" id="ARBA00022603"/>
    </source>
</evidence>
<keyword evidence="4" id="KW-0680">Restriction system</keyword>
<name>W0SAT0_9PROT</name>
<evidence type="ECO:0000256" key="2">
    <source>
        <dbReference type="ARBA" id="ARBA00022679"/>
    </source>
</evidence>
<dbReference type="Proteomes" id="UP000031637">
    <property type="component" value="Chromosome"/>
</dbReference>
<dbReference type="GO" id="GO:0009307">
    <property type="term" value="P:DNA restriction-modification system"/>
    <property type="evidence" value="ECO:0007669"/>
    <property type="project" value="UniProtKB-KW"/>
</dbReference>